<protein>
    <submittedName>
        <fullName evidence="2">Uncharacterized protein</fullName>
    </submittedName>
</protein>
<gene>
    <name evidence="2" type="ORF">UW44_C0008G0075</name>
</gene>
<dbReference type="AlphaFoldDB" id="A0A0G1HYV3"/>
<dbReference type="EMBL" id="LCIH01000008">
    <property type="protein sequence ID" value="KKT51753.1"/>
    <property type="molecule type" value="Genomic_DNA"/>
</dbReference>
<proteinExistence type="predicted"/>
<evidence type="ECO:0000313" key="3">
    <source>
        <dbReference type="Proteomes" id="UP000034006"/>
    </source>
</evidence>
<organism evidence="2 3">
    <name type="scientific">Candidatus Collierbacteria bacterium GW2011_GWB2_44_22</name>
    <dbReference type="NCBI Taxonomy" id="1618387"/>
    <lineage>
        <taxon>Bacteria</taxon>
        <taxon>Candidatus Collieribacteriota</taxon>
    </lineage>
</organism>
<keyword evidence="1" id="KW-0472">Membrane</keyword>
<name>A0A0G1HYV3_9BACT</name>
<accession>A0A0G1HYV3</accession>
<dbReference type="Proteomes" id="UP000034006">
    <property type="component" value="Unassembled WGS sequence"/>
</dbReference>
<feature type="transmembrane region" description="Helical" evidence="1">
    <location>
        <begin position="7"/>
        <end position="27"/>
    </location>
</feature>
<sequence length="193" mass="21272">MKRNNSVKIFIAAVLFVIVISGAYYFGGKQQAEAPAITQTPTSDTRKITVDNFRECQVYQRSNTNIPPNNTTLSDRSEVRCEVNGQVIVVFSITDKPGFEDASNSIYRFWKDSEGYKTLIVDQNGAGSGEGNGKILLVKPDGYEVLKCFYFTAEAFSGSFLEPPSDSELDIARKSSVNLANPVCNNFVLISNL</sequence>
<keyword evidence="1" id="KW-1133">Transmembrane helix</keyword>
<reference evidence="2 3" key="1">
    <citation type="journal article" date="2015" name="Nature">
        <title>rRNA introns, odd ribosomes, and small enigmatic genomes across a large radiation of phyla.</title>
        <authorList>
            <person name="Brown C.T."/>
            <person name="Hug L.A."/>
            <person name="Thomas B.C."/>
            <person name="Sharon I."/>
            <person name="Castelle C.J."/>
            <person name="Singh A."/>
            <person name="Wilkins M.J."/>
            <person name="Williams K.H."/>
            <person name="Banfield J.F."/>
        </authorList>
    </citation>
    <scope>NUCLEOTIDE SEQUENCE [LARGE SCALE GENOMIC DNA]</scope>
</reference>
<comment type="caution">
    <text evidence="2">The sequence shown here is derived from an EMBL/GenBank/DDBJ whole genome shotgun (WGS) entry which is preliminary data.</text>
</comment>
<keyword evidence="1" id="KW-0812">Transmembrane</keyword>
<evidence type="ECO:0000256" key="1">
    <source>
        <dbReference type="SAM" id="Phobius"/>
    </source>
</evidence>
<evidence type="ECO:0000313" key="2">
    <source>
        <dbReference type="EMBL" id="KKT51753.1"/>
    </source>
</evidence>